<proteinExistence type="predicted"/>
<feature type="coiled-coil region" evidence="1">
    <location>
        <begin position="1611"/>
        <end position="1811"/>
    </location>
</feature>
<evidence type="ECO:0000313" key="4">
    <source>
        <dbReference type="EMBL" id="CEL66076.1"/>
    </source>
</evidence>
<feature type="region of interest" description="Disordered" evidence="2">
    <location>
        <begin position="176"/>
        <end position="408"/>
    </location>
</feature>
<dbReference type="RefSeq" id="XP_003882146.1">
    <property type="nucleotide sequence ID" value="XM_003882097.1"/>
</dbReference>
<feature type="compositionally biased region" description="Basic and acidic residues" evidence="2">
    <location>
        <begin position="236"/>
        <end position="246"/>
    </location>
</feature>
<feature type="compositionally biased region" description="Polar residues" evidence="2">
    <location>
        <begin position="19"/>
        <end position="29"/>
    </location>
</feature>
<feature type="coiled-coil region" evidence="1">
    <location>
        <begin position="1837"/>
        <end position="2102"/>
    </location>
</feature>
<dbReference type="eggNOG" id="ENOG502SEM7">
    <property type="taxonomic scope" value="Eukaryota"/>
</dbReference>
<reference evidence="5" key="3">
    <citation type="journal article" date="2012" name="PLoS Pathog.">
        <title>Comparative genomics of the apicomplexan parasites Toxoplasma gondii and Neospora caninum: Coccidia differing in host range and transmission strategy.</title>
        <authorList>
            <person name="Reid A.J."/>
            <person name="Vermont S.J."/>
            <person name="Cotton J.A."/>
            <person name="Harris D."/>
            <person name="Hill-Cawthorne G.A."/>
            <person name="Konen-Waisman S."/>
            <person name="Latham S.M."/>
            <person name="Mourier T."/>
            <person name="Norton R."/>
            <person name="Quail M.A."/>
            <person name="Sanders M."/>
            <person name="Shanmugam D."/>
            <person name="Sohal A."/>
            <person name="Wasmuth J.D."/>
            <person name="Brunk B."/>
            <person name="Grigg M.E."/>
            <person name="Howard J.C."/>
            <person name="Parkinson J."/>
            <person name="Roos D.S."/>
            <person name="Trees A.J."/>
            <person name="Berriman M."/>
            <person name="Pain A."/>
            <person name="Wastling J.M."/>
        </authorList>
    </citation>
    <scope>NUCLEOTIDE SEQUENCE [LARGE SCALE GENOMIC DNA]</scope>
    <source>
        <strain evidence="5">Liverpool</strain>
    </source>
</reference>
<sequence>MQPQLLPTEQGEHAEDTSLRASAQETAARNTVVEPHGPSDSSRMPAESSGRSVGVSGLGESWRESRAPESSRPLSTSQRLEGETQNAPLSPVSLYSPTTKPFLVSGTVAPEAERAGETDNEALFQAEPQNGPGEVPFPDVPSSFRRDTENQRVPYFARRLSTVVSERTPLAALVAREGGSPVRLPGPPHIPGTQRTAPAEASPLRRSVLPGKAEGRAAPSASAKLADGRVAQVPARDIDAHREVATRRLAPQPAPWRVDQESEEYPGEPSSGEHRDRAARSQLVSPTAFRGMPPQPLAGQTYPQPCPETAPAFAGVFEPLAGGDRGEQEVLSPRDPQPPAVAAQTQEATPPPTAPSAPSGETVSGKEPRPVETRAAPAASPRPSAQVEISPAETHPDKQFPSSAPPGLLGVPVGFSPFQGPRGCLRAPYVAGEELSPAGTCCGGHRTCLIGPQRASPARRASWWGLSGQDDEPRPLSAYWRERGRRWRYWNATASEEAALRTRPPRGTEQMLAVSSRRPWHAALSPTAGLRGAVHRLENAAGSGSRTASPGMAHVLSPQQPQRPDDRVLALAEARESIHELETVLAEQEVRHCGENMLKEGCIAYQDESIRLLKAQVKQLSEDLECYASSNAFCRKETVSLLRNLRALRGARGERQGSIVGLQILYSKLEAARNRRGATQLPTGDYLLHQVPATPFADQQPRQPLPVDAPSGENCAYPHARAPAETHLSAPSSSPPPPPPSEPADSQGEVFRSPLDAPAQHLCASARLAQEEPYPPRSPEGARVSVATSVTGLPQSAPPPRPEVAEAATEMSEAGFDELLGEREEKRKRAEEERKWLEMEVQVLQQQMEILLEHERQEEEKVRQQQGQLGLLRQQEQLLRAQAEEQENLQKQIVARLQAEAMDQAMRERRREELRQLVQETTTPFPFAPDASRRSRALSPGSPGVETLPQSPLPRTSSPSPVPALAGGVQRCLSPSHAGWDARGRSPSPTPLLLSREEVEEREDLRRVNEVLQKKCTELHGQVTFLQMAGAGLSKEQLDYLETQVAEQKAYAKALEQQNRELVEMAEKALNEQNDALEKEWGGRLKAIEEERGQAIDALRRDGEAARQTAIELERKLETAERTKDDALSRLVMCENQTEEAEERVKAREEEVAALQRNLAELEKQMDVVRMNGNKGTEELRLQLEERERQVFSLEQSAGAAEQEIEKLRTELNGLRKEQESTKSLMRSQVASLAQQMERDQKEKEDVITLITSETESLQTQVSEAAANYQALEEKWKEQQARVKTLEAEKKDLEAAYAHLKEETRQLQESEQELRREFSKALPEDAKDSLQKLLADTEKQLGESRLRVSALEKDLADSQQDCTKALEALVAEQKSRQEAEKKYEAELEKLREKERQTESTIQGYISGLQKAKDESMKIREETEKTVKENEEKYAKLSELTAKQHFERERMLQKHLQEKDALKQSLARMVEETSELQKRFEHELRNRDDGYRKELEDSHEKLQEMLRQANEQVETTLSQKAALEKTLREEMENVKKQHESELAQLRESLQKEVDQNKKALTLQKSLSIDGMKRRHEQELASIRADSETALSAAKQEFESASAAQEEKFRAAIQAVKKECEETLKKEAVAKEELKKRHAAEVDMLSQAQLGKIEQQRQRSEQVIEELKKRHAVELEEMKERLAKSTQDYTALVQQQREDAEKAVAGAKKAHLEEIEKLKSRFKQQEETLKRELARSIQDLQVERGLRGDHSDRFRQLLQDRVTNLQREIDSVSVKLEEFRDKSAALESEKESLLKVNEDLERQTQRMVEERRRTVDGTQRLEALLIEMQALASVNEAKATQLAKALEAREKTLAELREELEKGKSEAAKKDERLKKSLEAARLVKNQEMKHRDIASSLKKQLEAKEKTLADLEDEMDHLQEMLRTKDQNDLETLSSLKRRSTELEFDLQDAQRENAQLKRARETLERERRISADAIRKLQEEIKQLSAAAKTSHDDPEKERLGGHLADLEKQVEDLEFQVDEHAHAEAKIRAEAKHFEEEATRKSREIEKLKKDLSVTRAKVAEANGRVRQSLAEFTRQQEELRNRLTREFARKEEELQAKYQNSLASEDRTRDDSRIRELEAIVARLSTAPGCPLSVAMIAEIKSYLRHAADTLLTLSTAFGDGEAIGVLFTQMHPILSAKEVSEFLLQLAPCTPASVLEKLVERLEPATEARTLWEKMQQETPFLRLSTEAVQLASSIRSQFRGVRSSGGAGGRVSGTSATTPSGTGNGSGDTHEQILRFFAIAPPLESLHLLKSVGEGLGASEVVSLLASLLPVVPRASVASVATALFHDDTPVKVGDSLGQDFAEFLMEFTYAHQFADLLQLIGDAIKQLRAIYASTANLSAATARDTVMPPLGAFGAPDSALPPGLPQCYATPHTPYFPVYQHPAGAGLPPHRADALPAVTFGRNAETVEYSRPPGPRVFNVSAKLSYKLLTQKQAAKKERASARVEEPSQRILSDSSTN</sequence>
<organism evidence="3 5">
    <name type="scientific">Neospora caninum (strain Liverpool)</name>
    <dbReference type="NCBI Taxonomy" id="572307"/>
    <lineage>
        <taxon>Eukaryota</taxon>
        <taxon>Sar</taxon>
        <taxon>Alveolata</taxon>
        <taxon>Apicomplexa</taxon>
        <taxon>Conoidasida</taxon>
        <taxon>Coccidia</taxon>
        <taxon>Eucoccidiorida</taxon>
        <taxon>Eimeriorina</taxon>
        <taxon>Sarcocystidae</taxon>
        <taxon>Neospora</taxon>
    </lineage>
</organism>
<feature type="compositionally biased region" description="Pro residues" evidence="2">
    <location>
        <begin position="733"/>
        <end position="742"/>
    </location>
</feature>
<feature type="region of interest" description="Disordered" evidence="2">
    <location>
        <begin position="2481"/>
        <end position="2503"/>
    </location>
</feature>
<feature type="compositionally biased region" description="Polar residues" evidence="2">
    <location>
        <begin position="72"/>
        <end position="99"/>
    </location>
</feature>
<accession>F0VEH0</accession>
<evidence type="ECO:0000313" key="5">
    <source>
        <dbReference type="Proteomes" id="UP000007494"/>
    </source>
</evidence>
<gene>
    <name evidence="4" type="ORF">BN1204_019030</name>
    <name evidence="3" type="ORF">NCLIV_019030</name>
</gene>
<feature type="region of interest" description="Disordered" evidence="2">
    <location>
        <begin position="2244"/>
        <end position="2271"/>
    </location>
</feature>
<dbReference type="GeneID" id="13444980"/>
<keyword evidence="5" id="KW-1185">Reference proteome</keyword>
<evidence type="ECO:0000256" key="2">
    <source>
        <dbReference type="SAM" id="MobiDB-lite"/>
    </source>
</evidence>
<dbReference type="EMBL" id="FR823387">
    <property type="protein sequence ID" value="CBZ52114.1"/>
    <property type="molecule type" value="Genomic_DNA"/>
</dbReference>
<feature type="region of interest" description="Disordered" evidence="2">
    <location>
        <begin position="771"/>
        <end position="828"/>
    </location>
</feature>
<dbReference type="PANTHER" id="PTHR23159:SF31">
    <property type="entry name" value="CENTROSOME-ASSOCIATED PROTEIN CEP250 ISOFORM X1"/>
    <property type="match status" value="1"/>
</dbReference>
<feature type="compositionally biased region" description="Low complexity" evidence="2">
    <location>
        <begin position="2256"/>
        <end position="2265"/>
    </location>
</feature>
<dbReference type="PANTHER" id="PTHR23159">
    <property type="entry name" value="CENTROSOMAL PROTEIN 2"/>
    <property type="match status" value="1"/>
</dbReference>
<protein>
    <submittedName>
        <fullName evidence="3">Putative viral A-type inclusion protein repeat family</fullName>
    </submittedName>
    <submittedName>
        <fullName evidence="4">Viral A-type inclusion protein repeat family,putative</fullName>
    </submittedName>
</protein>
<dbReference type="OMA" id="KEGCIAY"/>
<feature type="compositionally biased region" description="Low complexity" evidence="2">
    <location>
        <begin position="47"/>
        <end position="60"/>
    </location>
</feature>
<feature type="coiled-coil region" evidence="1">
    <location>
        <begin position="571"/>
        <end position="630"/>
    </location>
</feature>
<feature type="region of interest" description="Disordered" evidence="2">
    <location>
        <begin position="920"/>
        <end position="998"/>
    </location>
</feature>
<keyword evidence="1" id="KW-0175">Coiled coil</keyword>
<evidence type="ECO:0000313" key="3">
    <source>
        <dbReference type="EMBL" id="CBZ52114.1"/>
    </source>
</evidence>
<dbReference type="Proteomes" id="UP000007494">
    <property type="component" value="Chromosome VI"/>
</dbReference>
<feature type="compositionally biased region" description="Polar residues" evidence="2">
    <location>
        <begin position="948"/>
        <end position="959"/>
    </location>
</feature>
<feature type="compositionally biased region" description="Basic and acidic residues" evidence="2">
    <location>
        <begin position="2481"/>
        <end position="2493"/>
    </location>
</feature>
<feature type="region of interest" description="Disordered" evidence="2">
    <location>
        <begin position="541"/>
        <end position="563"/>
    </location>
</feature>
<reference evidence="4" key="4">
    <citation type="journal article" date="2015" name="PLoS ONE">
        <title>Comprehensive Evaluation of Toxoplasma gondii VEG and Neospora caninum LIV Genomes with Tachyzoite Stage Transcriptome and Proteome Defines Novel Transcript Features.</title>
        <authorList>
            <person name="Ramaprasad A."/>
            <person name="Mourier T."/>
            <person name="Naeem R."/>
            <person name="Malas T.B."/>
            <person name="Moussa E."/>
            <person name="Panigrahi A."/>
            <person name="Vermont S.J."/>
            <person name="Otto T.D."/>
            <person name="Wastling J."/>
            <person name="Pain A."/>
        </authorList>
    </citation>
    <scope>NUCLEOTIDE SEQUENCE</scope>
    <source>
        <strain evidence="4">Liverpool</strain>
    </source>
</reference>
<dbReference type="OrthoDB" id="2289094at2759"/>
<dbReference type="InParanoid" id="F0VEH0"/>
<evidence type="ECO:0000256" key="1">
    <source>
        <dbReference type="SAM" id="Coils"/>
    </source>
</evidence>
<feature type="region of interest" description="Disordered" evidence="2">
    <location>
        <begin position="696"/>
        <end position="751"/>
    </location>
</feature>
<feature type="coiled-coil region" evidence="1">
    <location>
        <begin position="1255"/>
        <end position="1554"/>
    </location>
</feature>
<feature type="region of interest" description="Disordered" evidence="2">
    <location>
        <begin position="1"/>
        <end position="151"/>
    </location>
</feature>
<feature type="compositionally biased region" description="Low complexity" evidence="2">
    <location>
        <begin position="374"/>
        <end position="385"/>
    </location>
</feature>
<dbReference type="VEuPathDB" id="ToxoDB:NCLIV_019030"/>
<name>F0VEH0_NEOCL</name>
<reference evidence="3" key="2">
    <citation type="submission" date="2011-03" db="EMBL/GenBank/DDBJ databases">
        <title>Comparative genomics and transcriptomics of Neospora caninum and Toxoplasma gondii.</title>
        <authorList>
            <person name="Reid A.J."/>
            <person name="Sohal A."/>
            <person name="Harris D."/>
            <person name="Quail M."/>
            <person name="Sanders M."/>
            <person name="Berriman M."/>
            <person name="Wastling J.M."/>
            <person name="Pain A."/>
        </authorList>
    </citation>
    <scope>NUCLEOTIDE SEQUENCE</scope>
    <source>
        <strain evidence="3">Liverpool</strain>
    </source>
</reference>
<reference evidence="3" key="1">
    <citation type="submission" date="2011-02" db="EMBL/GenBank/DDBJ databases">
        <authorList>
            <person name="Aslett M."/>
        </authorList>
    </citation>
    <scope>NUCLEOTIDE SEQUENCE</scope>
    <source>
        <strain evidence="3">Liverpool</strain>
    </source>
</reference>
<dbReference type="EMBL" id="LN714480">
    <property type="protein sequence ID" value="CEL66076.1"/>
    <property type="molecule type" value="Genomic_DNA"/>
</dbReference>